<organism evidence="5 6">
    <name type="scientific">Faecalispora sporosphaeroides</name>
    <dbReference type="NCBI Taxonomy" id="1549"/>
    <lineage>
        <taxon>Bacteria</taxon>
        <taxon>Bacillati</taxon>
        <taxon>Bacillota</taxon>
        <taxon>Clostridia</taxon>
        <taxon>Eubacteriales</taxon>
        <taxon>Oscillospiraceae</taxon>
        <taxon>Faecalispora</taxon>
    </lineage>
</organism>
<dbReference type="InterPro" id="IPR001789">
    <property type="entry name" value="Sig_transdc_resp-reg_receiver"/>
</dbReference>
<evidence type="ECO:0000256" key="1">
    <source>
        <dbReference type="ARBA" id="ARBA00018672"/>
    </source>
</evidence>
<feature type="modified residue" description="4-aspartylphosphate" evidence="3">
    <location>
        <position position="53"/>
    </location>
</feature>
<protein>
    <recommendedName>
        <fullName evidence="1">Stage 0 sporulation protein A homolog</fullName>
    </recommendedName>
</protein>
<dbReference type="InterPro" id="IPR052048">
    <property type="entry name" value="ST_Response_Regulator"/>
</dbReference>
<dbReference type="Pfam" id="PF08664">
    <property type="entry name" value="YcbB"/>
    <property type="match status" value="1"/>
</dbReference>
<gene>
    <name evidence="5" type="ORF">E7512_12860</name>
</gene>
<evidence type="ECO:0000313" key="6">
    <source>
        <dbReference type="Proteomes" id="UP000754750"/>
    </source>
</evidence>
<dbReference type="SUPFAM" id="SSF52172">
    <property type="entry name" value="CheY-like"/>
    <property type="match status" value="1"/>
</dbReference>
<dbReference type="PANTHER" id="PTHR43228:SF8">
    <property type="entry name" value="TRANSCRIPTIONAL REGULATORY PROTEIN GLNL"/>
    <property type="match status" value="1"/>
</dbReference>
<dbReference type="AlphaFoldDB" id="A0A928KTM4"/>
<feature type="domain" description="Response regulatory" evidence="4">
    <location>
        <begin position="2"/>
        <end position="118"/>
    </location>
</feature>
<dbReference type="InterPro" id="IPR013972">
    <property type="entry name" value="YcbB"/>
</dbReference>
<dbReference type="InterPro" id="IPR011006">
    <property type="entry name" value="CheY-like_superfamily"/>
</dbReference>
<comment type="function">
    <text evidence="2">May play the central regulatory role in sporulation. It may be an element of the effector pathway responsible for the activation of sporulation genes in response to nutritional stress. Spo0A may act in concert with spo0H (a sigma factor) to control the expression of some genes that are critical to the sporulation process.</text>
</comment>
<sequence length="281" mass="31512">MNFYIVEDDLSVINNLEDIIESHNLGSVCGDSEGKAPDPAEIMARNPDVVLVDFLMPNVDGIQVVSALREMGSTAKCIMISQVSNKELIMKAYNAGVDFFISKPINVIEIKRVIENITRQIQMEQTLSNIRKMFQVDVGAAPAAEKDDKDTPVRRLQYILNQLGMSGEKGSKDIITVCQYLYDHEKTSMAEENIGKLCEILSDNPKSMEQRIRRAIAKGMSNLANLGIEDFMNDTFTRYSSTLFSFEGIKTEMDFIRGKRSSGGKINIKKFINGLLVFMDQ</sequence>
<evidence type="ECO:0000259" key="4">
    <source>
        <dbReference type="PROSITE" id="PS50110"/>
    </source>
</evidence>
<dbReference type="Gene3D" id="3.40.50.2300">
    <property type="match status" value="1"/>
</dbReference>
<dbReference type="Proteomes" id="UP000754750">
    <property type="component" value="Unassembled WGS sequence"/>
</dbReference>
<proteinExistence type="predicted"/>
<name>A0A928KTM4_9FIRM</name>
<dbReference type="Pfam" id="PF00072">
    <property type="entry name" value="Response_reg"/>
    <property type="match status" value="1"/>
</dbReference>
<dbReference type="SMART" id="SM00448">
    <property type="entry name" value="REC"/>
    <property type="match status" value="1"/>
</dbReference>
<reference evidence="5" key="1">
    <citation type="submission" date="2019-04" db="EMBL/GenBank/DDBJ databases">
        <title>Evolution of Biomass-Degrading Anaerobic Consortia Revealed by Metagenomics.</title>
        <authorList>
            <person name="Peng X."/>
        </authorList>
    </citation>
    <scope>NUCLEOTIDE SEQUENCE</scope>
    <source>
        <strain evidence="5">SIG551</strain>
    </source>
</reference>
<evidence type="ECO:0000256" key="3">
    <source>
        <dbReference type="PROSITE-ProRule" id="PRU00169"/>
    </source>
</evidence>
<dbReference type="GO" id="GO:0000160">
    <property type="term" value="P:phosphorelay signal transduction system"/>
    <property type="evidence" value="ECO:0007669"/>
    <property type="project" value="InterPro"/>
</dbReference>
<dbReference type="RefSeq" id="WP_020074523.1">
    <property type="nucleotide sequence ID" value="NZ_JBKWRC010000003.1"/>
</dbReference>
<keyword evidence="3" id="KW-0597">Phosphoprotein</keyword>
<dbReference type="EMBL" id="SVNY01000007">
    <property type="protein sequence ID" value="MBE6834443.1"/>
    <property type="molecule type" value="Genomic_DNA"/>
</dbReference>
<evidence type="ECO:0000256" key="2">
    <source>
        <dbReference type="ARBA" id="ARBA00024867"/>
    </source>
</evidence>
<accession>A0A928KTM4</accession>
<dbReference type="PROSITE" id="PS50110">
    <property type="entry name" value="RESPONSE_REGULATORY"/>
    <property type="match status" value="1"/>
</dbReference>
<dbReference type="PANTHER" id="PTHR43228">
    <property type="entry name" value="TWO-COMPONENT RESPONSE REGULATOR"/>
    <property type="match status" value="1"/>
</dbReference>
<comment type="caution">
    <text evidence="5">The sequence shown here is derived from an EMBL/GenBank/DDBJ whole genome shotgun (WGS) entry which is preliminary data.</text>
</comment>
<evidence type="ECO:0000313" key="5">
    <source>
        <dbReference type="EMBL" id="MBE6834443.1"/>
    </source>
</evidence>